<reference evidence="2" key="1">
    <citation type="journal article" date="2012" name="Stand. Genomic Sci.">
        <title>Genome sequence of strain HIMB624, a cultured representative from the OM43 clade of marine Betaproteobacteria.</title>
        <authorList>
            <person name="Huggett M.J."/>
            <person name="Hayakawa D.H."/>
            <person name="Rappe M.S."/>
        </authorList>
    </citation>
    <scope>NUCLEOTIDE SEQUENCE [LARGE SCALE GENOMIC DNA]</scope>
    <source>
        <strain evidence="2">KB13</strain>
    </source>
</reference>
<evidence type="ECO:0000313" key="1">
    <source>
        <dbReference type="EMBL" id="EDZ64060.1"/>
    </source>
</evidence>
<evidence type="ECO:0000313" key="2">
    <source>
        <dbReference type="Proteomes" id="UP000004188"/>
    </source>
</evidence>
<gene>
    <name evidence="1" type="ORF">KB13_192</name>
</gene>
<dbReference type="EMBL" id="DS995299">
    <property type="protein sequence ID" value="EDZ64060.1"/>
    <property type="molecule type" value="Genomic_DNA"/>
</dbReference>
<dbReference type="AlphaFoldDB" id="B6BTG4"/>
<protein>
    <submittedName>
        <fullName evidence="1">Uncharacterized protein</fullName>
    </submittedName>
</protein>
<proteinExistence type="predicted"/>
<dbReference type="Proteomes" id="UP000004188">
    <property type="component" value="Unassembled WGS sequence"/>
</dbReference>
<accession>B6BTG4</accession>
<organism evidence="1 2">
    <name type="scientific">beta proteobacterium KB13</name>
    <dbReference type="NCBI Taxonomy" id="314607"/>
    <lineage>
        <taxon>Bacteria</taxon>
        <taxon>Pseudomonadati</taxon>
        <taxon>Pseudomonadota</taxon>
        <taxon>Betaproteobacteria</taxon>
        <taxon>Nitrosomonadales</taxon>
        <taxon>OM43 clade</taxon>
    </lineage>
</organism>
<dbReference type="HOGENOM" id="CLU_3340673_0_0_4"/>
<name>B6BTG4_9PROT</name>
<keyword evidence="2" id="KW-1185">Reference proteome</keyword>
<sequence>MGLIYKISDVYSFTTNFNHARGESQFNSIGLNFKVNF</sequence>